<evidence type="ECO:0000313" key="1">
    <source>
        <dbReference type="EMBL" id="EJT98215.1"/>
    </source>
</evidence>
<name>M5FP50_DACPD</name>
<dbReference type="EMBL" id="JH795874">
    <property type="protein sequence ID" value="EJT98215.1"/>
    <property type="molecule type" value="Genomic_DNA"/>
</dbReference>
<reference evidence="1 2" key="1">
    <citation type="journal article" date="2012" name="Science">
        <title>The Paleozoic origin of enzymatic lignin decomposition reconstructed from 31 fungal genomes.</title>
        <authorList>
            <person name="Floudas D."/>
            <person name="Binder M."/>
            <person name="Riley R."/>
            <person name="Barry K."/>
            <person name="Blanchette R.A."/>
            <person name="Henrissat B."/>
            <person name="Martinez A.T."/>
            <person name="Otillar R."/>
            <person name="Spatafora J.W."/>
            <person name="Yadav J.S."/>
            <person name="Aerts A."/>
            <person name="Benoit I."/>
            <person name="Boyd A."/>
            <person name="Carlson A."/>
            <person name="Copeland A."/>
            <person name="Coutinho P.M."/>
            <person name="de Vries R.P."/>
            <person name="Ferreira P."/>
            <person name="Findley K."/>
            <person name="Foster B."/>
            <person name="Gaskell J."/>
            <person name="Glotzer D."/>
            <person name="Gorecki P."/>
            <person name="Heitman J."/>
            <person name="Hesse C."/>
            <person name="Hori C."/>
            <person name="Igarashi K."/>
            <person name="Jurgens J.A."/>
            <person name="Kallen N."/>
            <person name="Kersten P."/>
            <person name="Kohler A."/>
            <person name="Kuees U."/>
            <person name="Kumar T.K.A."/>
            <person name="Kuo A."/>
            <person name="LaButti K."/>
            <person name="Larrondo L.F."/>
            <person name="Lindquist E."/>
            <person name="Ling A."/>
            <person name="Lombard V."/>
            <person name="Lucas S."/>
            <person name="Lundell T."/>
            <person name="Martin R."/>
            <person name="McLaughlin D.J."/>
            <person name="Morgenstern I."/>
            <person name="Morin E."/>
            <person name="Murat C."/>
            <person name="Nagy L.G."/>
            <person name="Nolan M."/>
            <person name="Ohm R.A."/>
            <person name="Patyshakuliyeva A."/>
            <person name="Rokas A."/>
            <person name="Ruiz-Duenas F.J."/>
            <person name="Sabat G."/>
            <person name="Salamov A."/>
            <person name="Samejima M."/>
            <person name="Schmutz J."/>
            <person name="Slot J.C."/>
            <person name="St John F."/>
            <person name="Stenlid J."/>
            <person name="Sun H."/>
            <person name="Sun S."/>
            <person name="Syed K."/>
            <person name="Tsang A."/>
            <person name="Wiebenga A."/>
            <person name="Young D."/>
            <person name="Pisabarro A."/>
            <person name="Eastwood D.C."/>
            <person name="Martin F."/>
            <person name="Cullen D."/>
            <person name="Grigoriev I.V."/>
            <person name="Hibbett D.S."/>
        </authorList>
    </citation>
    <scope>NUCLEOTIDE SEQUENCE [LARGE SCALE GENOMIC DNA]</scope>
    <source>
        <strain evidence="1 2">DJM-731 SS1</strain>
    </source>
</reference>
<organism evidence="1 2">
    <name type="scientific">Dacryopinax primogenitus (strain DJM 731)</name>
    <name type="common">Brown rot fungus</name>
    <dbReference type="NCBI Taxonomy" id="1858805"/>
    <lineage>
        <taxon>Eukaryota</taxon>
        <taxon>Fungi</taxon>
        <taxon>Dikarya</taxon>
        <taxon>Basidiomycota</taxon>
        <taxon>Agaricomycotina</taxon>
        <taxon>Dacrymycetes</taxon>
        <taxon>Dacrymycetales</taxon>
        <taxon>Dacrymycetaceae</taxon>
        <taxon>Dacryopinax</taxon>
    </lineage>
</organism>
<proteinExistence type="predicted"/>
<accession>M5FP50</accession>
<dbReference type="HOGENOM" id="CLU_1815721_0_0_1"/>
<evidence type="ECO:0000313" key="2">
    <source>
        <dbReference type="Proteomes" id="UP000030653"/>
    </source>
</evidence>
<keyword evidence="2" id="KW-1185">Reference proteome</keyword>
<dbReference type="AlphaFoldDB" id="M5FP50"/>
<dbReference type="RefSeq" id="XP_040625113.1">
    <property type="nucleotide sequence ID" value="XM_040769188.1"/>
</dbReference>
<gene>
    <name evidence="1" type="ORF">DACRYDRAFT_111189</name>
</gene>
<dbReference type="Proteomes" id="UP000030653">
    <property type="component" value="Unassembled WGS sequence"/>
</dbReference>
<sequence length="142" mass="15321">MLVTLTYSSGAHVTRNLVDVAPLEAIRGAIVDLFEHFNGMGGWAEDDEPLVSALVEYPVATAVDESASANHLQVSKPTQAVKSSAIANHLQLSEDQKRHEECMEAGAQIAYLLYRVAIAPADVVENIAMGFWGYISQCGALY</sequence>
<dbReference type="GeneID" id="63684250"/>
<protein>
    <submittedName>
        <fullName evidence="1">Uncharacterized protein</fullName>
    </submittedName>
</protein>